<evidence type="ECO:0000256" key="5">
    <source>
        <dbReference type="SAM" id="MobiDB-lite"/>
    </source>
</evidence>
<feature type="region of interest" description="Disordered" evidence="5">
    <location>
        <begin position="248"/>
        <end position="282"/>
    </location>
</feature>
<feature type="compositionally biased region" description="Polar residues" evidence="5">
    <location>
        <begin position="267"/>
        <end position="276"/>
    </location>
</feature>
<keyword evidence="2" id="KW-0677">Repeat</keyword>
<keyword evidence="7" id="KW-1185">Reference proteome</keyword>
<feature type="repeat" description="ANK" evidence="4">
    <location>
        <begin position="164"/>
        <end position="196"/>
    </location>
</feature>
<proteinExistence type="inferred from homology"/>
<protein>
    <recommendedName>
        <fullName evidence="8">Ankyrin repeat and SOCS box protein 9</fullName>
    </recommendedName>
</protein>
<accession>A0A8C4ZHB5</accession>
<dbReference type="Ensembl" id="ENSGMOT00000012540.2">
    <property type="protein sequence ID" value="ENSGMOP00000012213.2"/>
    <property type="gene ID" value="ENSGMOG00000011422.2"/>
</dbReference>
<feature type="region of interest" description="Disordered" evidence="5">
    <location>
        <begin position="192"/>
        <end position="212"/>
    </location>
</feature>
<dbReference type="Gene3D" id="1.25.40.20">
    <property type="entry name" value="Ankyrin repeat-containing domain"/>
    <property type="match status" value="1"/>
</dbReference>
<reference evidence="6" key="2">
    <citation type="submission" date="2025-09" db="UniProtKB">
        <authorList>
            <consortium name="Ensembl"/>
        </authorList>
    </citation>
    <scope>IDENTIFICATION</scope>
</reference>
<evidence type="ECO:0008006" key="8">
    <source>
        <dbReference type="Google" id="ProtNLM"/>
    </source>
</evidence>
<dbReference type="Proteomes" id="UP000694546">
    <property type="component" value="Chromosome 20"/>
</dbReference>
<dbReference type="Pfam" id="PF12796">
    <property type="entry name" value="Ank_2"/>
    <property type="match status" value="1"/>
</dbReference>
<dbReference type="SMART" id="SM00248">
    <property type="entry name" value="ANK"/>
    <property type="match status" value="5"/>
</dbReference>
<reference evidence="6" key="1">
    <citation type="submission" date="2025-08" db="UniProtKB">
        <authorList>
            <consortium name="Ensembl"/>
        </authorList>
    </citation>
    <scope>IDENTIFICATION</scope>
</reference>
<dbReference type="PROSITE" id="PS50297">
    <property type="entry name" value="ANK_REP_REGION"/>
    <property type="match status" value="3"/>
</dbReference>
<evidence type="ECO:0000256" key="1">
    <source>
        <dbReference type="ARBA" id="ARBA00005949"/>
    </source>
</evidence>
<dbReference type="GO" id="GO:0035556">
    <property type="term" value="P:intracellular signal transduction"/>
    <property type="evidence" value="ECO:0007669"/>
    <property type="project" value="InterPro"/>
</dbReference>
<sequence>MSGGSWDQEHGAYQRPGPLVFFSNPLMSDGASDWSPVHDASFNGRPVALQTLLSQGACANLATLDQVSPLLGACQRGHALCARLLIQNGAHVNSATLDGSTPLSEACAGGHLTCVSLLLQHGATPLGQGCHAPSPIHIAAAKGHQECVSVLVEHGADVDLHRDLSGTPLCAAVANQHLSTVRSLLQQGASVNSSLDGDSPLHTAARLSSPAGKIKRSAVSKAVMSAKHQEVPGQGENGCYLRTRHTSRVERLSSVPDSPPPGLPESVSLSGTQPALSASPVHGVLRVATRGRT</sequence>
<comment type="similarity">
    <text evidence="1">Belongs to the ankyrin SOCS box (ASB) family.</text>
</comment>
<feature type="repeat" description="ANK" evidence="4">
    <location>
        <begin position="131"/>
        <end position="163"/>
    </location>
</feature>
<evidence type="ECO:0000313" key="6">
    <source>
        <dbReference type="Ensembl" id="ENSGMOP00000012213.2"/>
    </source>
</evidence>
<dbReference type="PANTHER" id="PTHR24136">
    <property type="entry name" value="SOWAH (DROSOPHILA) HOMOLOG"/>
    <property type="match status" value="1"/>
</dbReference>
<evidence type="ECO:0000256" key="2">
    <source>
        <dbReference type="ARBA" id="ARBA00022737"/>
    </source>
</evidence>
<dbReference type="OMA" id="SSHPECI"/>
<dbReference type="InterPro" id="IPR051573">
    <property type="entry name" value="Ankyrin-SOCS_box_domain"/>
</dbReference>
<organism evidence="6 7">
    <name type="scientific">Gadus morhua</name>
    <name type="common">Atlantic cod</name>
    <dbReference type="NCBI Taxonomy" id="8049"/>
    <lineage>
        <taxon>Eukaryota</taxon>
        <taxon>Metazoa</taxon>
        <taxon>Chordata</taxon>
        <taxon>Craniata</taxon>
        <taxon>Vertebrata</taxon>
        <taxon>Euteleostomi</taxon>
        <taxon>Actinopterygii</taxon>
        <taxon>Neopterygii</taxon>
        <taxon>Teleostei</taxon>
        <taxon>Neoteleostei</taxon>
        <taxon>Acanthomorphata</taxon>
        <taxon>Zeiogadaria</taxon>
        <taxon>Gadariae</taxon>
        <taxon>Gadiformes</taxon>
        <taxon>Gadoidei</taxon>
        <taxon>Gadidae</taxon>
        <taxon>Gadus</taxon>
    </lineage>
</organism>
<dbReference type="GeneTree" id="ENSGT00940000165059"/>
<dbReference type="PROSITE" id="PS50088">
    <property type="entry name" value="ANK_REPEAT"/>
    <property type="match status" value="4"/>
</dbReference>
<dbReference type="Pfam" id="PF00023">
    <property type="entry name" value="Ank"/>
    <property type="match status" value="1"/>
</dbReference>
<dbReference type="InterPro" id="IPR036770">
    <property type="entry name" value="Ankyrin_rpt-contain_sf"/>
</dbReference>
<dbReference type="InterPro" id="IPR002110">
    <property type="entry name" value="Ankyrin_rpt"/>
</dbReference>
<dbReference type="SUPFAM" id="SSF48403">
    <property type="entry name" value="Ankyrin repeat"/>
    <property type="match status" value="1"/>
</dbReference>
<feature type="repeat" description="ANK" evidence="4">
    <location>
        <begin position="98"/>
        <end position="123"/>
    </location>
</feature>
<name>A0A8C4ZHB5_GADMO</name>
<evidence type="ECO:0000313" key="7">
    <source>
        <dbReference type="Proteomes" id="UP000694546"/>
    </source>
</evidence>
<evidence type="ECO:0000256" key="4">
    <source>
        <dbReference type="PROSITE-ProRule" id="PRU00023"/>
    </source>
</evidence>
<feature type="repeat" description="ANK" evidence="4">
    <location>
        <begin position="65"/>
        <end position="97"/>
    </location>
</feature>
<dbReference type="AlphaFoldDB" id="A0A8C4ZHB5"/>
<evidence type="ECO:0000256" key="3">
    <source>
        <dbReference type="ARBA" id="ARBA00023043"/>
    </source>
</evidence>
<keyword evidence="3 4" id="KW-0040">ANK repeat</keyword>
<dbReference type="PANTHER" id="PTHR24136:SF17">
    <property type="entry name" value="ANKYRIN REPEAT AND SOCS BOX PROTEIN 9"/>
    <property type="match status" value="1"/>
</dbReference>